<protein>
    <submittedName>
        <fullName evidence="5">Ribosomal RNA small subunit methyltransferase A</fullName>
        <ecNumber evidence="5">2.1.1.182</ecNumber>
    </submittedName>
</protein>
<sequence>MRLGKVNNTLLRVPAYLLFRELIRDPAAIGAICSSSASLARRMATWVDPKQEGWVIELGGGTGAITAALLQHGVAVDKLIVIEKSKRLARHLRARFRGIHVFQGDAADIGTITKGGLAVAAVVSGLPLRSMPADAVSRVTTACAMTLGPKGRLIQFTYWPRTPSAWLTAGLSQAASEMVWGNLPPARVEVFTHSGAFS</sequence>
<dbReference type="InterPro" id="IPR003148">
    <property type="entry name" value="RCK_N"/>
</dbReference>
<comment type="caution">
    <text evidence="5">The sequence shown here is derived from an EMBL/GenBank/DDBJ whole genome shotgun (WGS) entry which is preliminary data.</text>
</comment>
<keyword evidence="2 5" id="KW-0808">Transferase</keyword>
<dbReference type="EMBL" id="MLJW01000090">
    <property type="protein sequence ID" value="OIR00857.1"/>
    <property type="molecule type" value="Genomic_DNA"/>
</dbReference>
<keyword evidence="1 5" id="KW-0489">Methyltransferase</keyword>
<dbReference type="AlphaFoldDB" id="A0A1J5RXJ0"/>
<dbReference type="InterPro" id="IPR020598">
    <property type="entry name" value="rRNA_Ade_methylase_Trfase_N"/>
</dbReference>
<dbReference type="SUPFAM" id="SSF53335">
    <property type="entry name" value="S-adenosyl-L-methionine-dependent methyltransferases"/>
    <property type="match status" value="1"/>
</dbReference>
<dbReference type="CDD" id="cd02440">
    <property type="entry name" value="AdoMet_MTases"/>
    <property type="match status" value="1"/>
</dbReference>
<evidence type="ECO:0000313" key="5">
    <source>
        <dbReference type="EMBL" id="OIR00857.1"/>
    </source>
</evidence>
<dbReference type="InterPro" id="IPR029063">
    <property type="entry name" value="SAM-dependent_MTases_sf"/>
</dbReference>
<name>A0A1J5RXJ0_9ZZZZ</name>
<keyword evidence="3" id="KW-0949">S-adenosyl-L-methionine</keyword>
<dbReference type="EC" id="2.1.1.182" evidence="5"/>
<dbReference type="GO" id="GO:0052908">
    <property type="term" value="F:16S rRNA (adenine(1518)-N(6)/adenine(1519)-N(6))-dimethyltransferase activity"/>
    <property type="evidence" value="ECO:0007669"/>
    <property type="project" value="UniProtKB-EC"/>
</dbReference>
<gene>
    <name evidence="5" type="primary">rsmA_7</name>
    <name evidence="5" type="ORF">GALL_169930</name>
</gene>
<dbReference type="Gene3D" id="3.40.50.150">
    <property type="entry name" value="Vaccinia Virus protein VP39"/>
    <property type="match status" value="1"/>
</dbReference>
<proteinExistence type="predicted"/>
<evidence type="ECO:0000256" key="3">
    <source>
        <dbReference type="ARBA" id="ARBA00022691"/>
    </source>
</evidence>
<feature type="domain" description="Ribosomal RNA adenine methylase transferase N-terminal" evidence="4">
    <location>
        <begin position="39"/>
        <end position="157"/>
    </location>
</feature>
<evidence type="ECO:0000256" key="2">
    <source>
        <dbReference type="ARBA" id="ARBA00022679"/>
    </source>
</evidence>
<accession>A0A1J5RXJ0</accession>
<organism evidence="5">
    <name type="scientific">mine drainage metagenome</name>
    <dbReference type="NCBI Taxonomy" id="410659"/>
    <lineage>
        <taxon>unclassified sequences</taxon>
        <taxon>metagenomes</taxon>
        <taxon>ecological metagenomes</taxon>
    </lineage>
</organism>
<dbReference type="GO" id="GO:0006813">
    <property type="term" value="P:potassium ion transport"/>
    <property type="evidence" value="ECO:0007669"/>
    <property type="project" value="InterPro"/>
</dbReference>
<dbReference type="SMART" id="SM00650">
    <property type="entry name" value="rADc"/>
    <property type="match status" value="1"/>
</dbReference>
<reference evidence="5" key="1">
    <citation type="submission" date="2016-10" db="EMBL/GenBank/DDBJ databases">
        <title>Sequence of Gallionella enrichment culture.</title>
        <authorList>
            <person name="Poehlein A."/>
            <person name="Muehling M."/>
            <person name="Daniel R."/>
        </authorList>
    </citation>
    <scope>NUCLEOTIDE SEQUENCE</scope>
</reference>
<evidence type="ECO:0000256" key="1">
    <source>
        <dbReference type="ARBA" id="ARBA00022603"/>
    </source>
</evidence>
<evidence type="ECO:0000259" key="4">
    <source>
        <dbReference type="SMART" id="SM00650"/>
    </source>
</evidence>
<dbReference type="Pfam" id="PF02254">
    <property type="entry name" value="TrkA_N"/>
    <property type="match status" value="1"/>
</dbReference>